<gene>
    <name evidence="6" type="ORF">MKW94_022954</name>
</gene>
<evidence type="ECO:0000313" key="7">
    <source>
        <dbReference type="Proteomes" id="UP001177140"/>
    </source>
</evidence>
<dbReference type="FunFam" id="3.40.50.300:FF:002310">
    <property type="entry name" value="Origin of replication complex subunit 5"/>
    <property type="match status" value="1"/>
</dbReference>
<dbReference type="Gene3D" id="3.40.50.300">
    <property type="entry name" value="P-loop containing nucleotide triphosphate hydrolases"/>
    <property type="match status" value="1"/>
</dbReference>
<accession>A0AA41S842</accession>
<dbReference type="InterPro" id="IPR041664">
    <property type="entry name" value="AAA_16"/>
</dbReference>
<evidence type="ECO:0000313" key="6">
    <source>
        <dbReference type="EMBL" id="MCL7028288.1"/>
    </source>
</evidence>
<proteinExistence type="inferred from homology"/>
<name>A0AA41S842_PAPNU</name>
<evidence type="ECO:0008006" key="8">
    <source>
        <dbReference type="Google" id="ProtNLM"/>
    </source>
</evidence>
<organism evidence="6 7">
    <name type="scientific">Papaver nudicaule</name>
    <name type="common">Iceland poppy</name>
    <dbReference type="NCBI Taxonomy" id="74823"/>
    <lineage>
        <taxon>Eukaryota</taxon>
        <taxon>Viridiplantae</taxon>
        <taxon>Streptophyta</taxon>
        <taxon>Embryophyta</taxon>
        <taxon>Tracheophyta</taxon>
        <taxon>Spermatophyta</taxon>
        <taxon>Magnoliopsida</taxon>
        <taxon>Ranunculales</taxon>
        <taxon>Papaveraceae</taxon>
        <taxon>Papaveroideae</taxon>
        <taxon>Papaver</taxon>
    </lineage>
</organism>
<evidence type="ECO:0000256" key="2">
    <source>
        <dbReference type="ARBA" id="ARBA00022741"/>
    </source>
</evidence>
<dbReference type="InterPro" id="IPR027417">
    <property type="entry name" value="P-loop_NTPase"/>
</dbReference>
<dbReference type="GO" id="GO:0006270">
    <property type="term" value="P:DNA replication initiation"/>
    <property type="evidence" value="ECO:0007669"/>
    <property type="project" value="TreeGrafter"/>
</dbReference>
<dbReference type="GO" id="GO:0003688">
    <property type="term" value="F:DNA replication origin binding"/>
    <property type="evidence" value="ECO:0007669"/>
    <property type="project" value="TreeGrafter"/>
</dbReference>
<keyword evidence="7" id="KW-1185">Reference proteome</keyword>
<reference evidence="6" key="1">
    <citation type="submission" date="2022-03" db="EMBL/GenBank/DDBJ databases">
        <title>A functionally conserved STORR gene fusion in Papaver species that diverged 16.8 million years ago.</title>
        <authorList>
            <person name="Catania T."/>
        </authorList>
    </citation>
    <scope>NUCLEOTIDE SEQUENCE</scope>
    <source>
        <strain evidence="6">S-191538</strain>
    </source>
</reference>
<keyword evidence="2" id="KW-0547">Nucleotide-binding</keyword>
<dbReference type="SUPFAM" id="SSF52540">
    <property type="entry name" value="P-loop containing nucleoside triphosphate hydrolases"/>
    <property type="match status" value="1"/>
</dbReference>
<dbReference type="PANTHER" id="PTHR12705:SF0">
    <property type="entry name" value="ORIGIN RECOGNITION COMPLEX SUBUNIT 5"/>
    <property type="match status" value="1"/>
</dbReference>
<dbReference type="AlphaFoldDB" id="A0AA41S842"/>
<dbReference type="GO" id="GO:0005664">
    <property type="term" value="C:nuclear origin of replication recognition complex"/>
    <property type="evidence" value="ECO:0007669"/>
    <property type="project" value="TreeGrafter"/>
</dbReference>
<comment type="similarity">
    <text evidence="1">Belongs to the ORC5 family.</text>
</comment>
<dbReference type="Pfam" id="PF13191">
    <property type="entry name" value="AAA_16"/>
    <property type="match status" value="1"/>
</dbReference>
<dbReference type="InterPro" id="IPR020796">
    <property type="entry name" value="ORC5"/>
</dbReference>
<evidence type="ECO:0000256" key="1">
    <source>
        <dbReference type="ARBA" id="ARBA00006269"/>
    </source>
</evidence>
<dbReference type="PANTHER" id="PTHR12705">
    <property type="entry name" value="ORIGIN RECOGNITION COMPLEX SUBUNIT 5"/>
    <property type="match status" value="1"/>
</dbReference>
<sequence>MARKREETPRRTTSFSALKSCSALNDLVLGGEEPPISRYELLSRLPGREPQILELLDLLGPVNSPMLPLFLYGDASTGKTSSILQIFRYLKRPFIYSSCRTCYTPGLLFGSILNQLLLHRRNAGNGYMSAKRCERPADFINFLRDGVTKLINCLGGNTSKLDSNKLGSGTQGRMIYFIFDSMELVRKWVKHSEITSMLFKLNEILKMPEVGFIFISNSSLDNYHLNTGFVEPVPVHFPGYTVQDVTIILKQDPPNQNPLYQTFLKDAGVVSSFFKVTRRVDELPKAFTSLFQKYCEPLRDMGLVPTGFKEQKQYLYQQFRHRISPALNEIFKVPSFPNTLESEANEVTTKRKSPDAEAIEFHMPVSTKLLLISSYLASWNPAADDGPLFNSVGDGENRKRKRKVSEISKLKKENAEQKLIMKGPGTFSLERMLAIFQCVTVAKSFENAEQVEDENVLGRAEVGEADVLLQLSTLCNANFISKSGSCPLEGSTRYRCVVSEEFVMQVAKTVPFPLLRYLRKT</sequence>
<evidence type="ECO:0000259" key="5">
    <source>
        <dbReference type="Pfam" id="PF14630"/>
    </source>
</evidence>
<dbReference type="InterPro" id="IPR047088">
    <property type="entry name" value="ORC5_C"/>
</dbReference>
<feature type="domain" description="Orc1-like AAA ATPase" evidence="4">
    <location>
        <begin position="44"/>
        <end position="151"/>
    </location>
</feature>
<feature type="domain" description="Origin recognition complex subunit 5 C-terminal" evidence="5">
    <location>
        <begin position="363"/>
        <end position="518"/>
    </location>
</feature>
<dbReference type="Proteomes" id="UP001177140">
    <property type="component" value="Unassembled WGS sequence"/>
</dbReference>
<keyword evidence="3" id="KW-0067">ATP-binding</keyword>
<protein>
    <recommendedName>
        <fullName evidence="8">Origin recognition complex subunit 5</fullName>
    </recommendedName>
</protein>
<evidence type="ECO:0000256" key="3">
    <source>
        <dbReference type="ARBA" id="ARBA00022840"/>
    </source>
</evidence>
<dbReference type="EMBL" id="JAJJMA010077699">
    <property type="protein sequence ID" value="MCL7028288.1"/>
    <property type="molecule type" value="Genomic_DNA"/>
</dbReference>
<comment type="caution">
    <text evidence="6">The sequence shown here is derived from an EMBL/GenBank/DDBJ whole genome shotgun (WGS) entry which is preliminary data.</text>
</comment>
<evidence type="ECO:0000259" key="4">
    <source>
        <dbReference type="Pfam" id="PF13191"/>
    </source>
</evidence>
<dbReference type="Pfam" id="PF14630">
    <property type="entry name" value="ORC5_C"/>
    <property type="match status" value="1"/>
</dbReference>